<evidence type="ECO:0000313" key="7">
    <source>
        <dbReference type="EMBL" id="OQO11344.1"/>
    </source>
</evidence>
<comment type="similarity">
    <text evidence="2">Belongs to the CWC22 family.</text>
</comment>
<sequence>MSRQNRGPKLPAALLDKVQDGGVSKRKQDVSRKDRRKAERQSKKGRAPLSAAQRARQGRRPQGLEHSARVDHDSSSDVAVLRSVQPKKDAKPVKSILKKRAPMSAEAVESEDDDSDSKDDVPSVPAVSRAVRSKLEEDDAEIAALERKLGMKGKQSKKVGDDELDWLVTGSDGDSEIEGAPGGKRKRPEDGEWLQKKRAKAAPTSALPQVIDVQKESDADTFGFSSNDEDEASEDGDGDIENPFSDDEVDSDDFDDSGADDEPAPPVKRVRENPYVAPVTKDVVPAGKYIPPSLRKAAASDDELLRQLKRQLQGLLNRLSEANILSILQSVEEIYEKNARQHVTTTLIELLIGLATDPSILSETFLILHAGFATALFKVIGVDFGAQLLEQIVLEIDKSRDDEEGKRTLNLIGFLSNLYTLQMTSSIAIFDYIRVFLTTLSEANTELLLRMIRTSGTQLRSDDPTSLKDIVLILQRSVSALGGEANLPVRTKFMIETINNLKNNRMKTGVLASAVTAEHITRMRRTLGSLNTRSTRAATEPLSISLADIRDTSKKGKWWLIGASYHDPAKLASNPSKASSQPVDNGYESETPNSVSLTRLAKAQGMNTSVRKAIFITLLSSSDAQEAHTRLLKLHLKNKQQLEIPRVLLHCCEAEAVYNPYYTVVARRFCADRPLRKAFQYQLWDIFRRLGDGVEGQDNPADDEGGDMAVPQIVALGKFFGSLIADSGAGAGSGLSIAALRVLNLMYLRGNGTQMFVEVLLTTTLLQSHAAGKKSGSVGFEGTLKGVFAAAASAQGLVQGLRYFLETYIAQATLANGKKERRVIEEGAEYAVQALAEAAAGVGTKGRDDDMMSDSD</sequence>
<accession>A0A1V8TJ64</accession>
<dbReference type="OrthoDB" id="361797at2759"/>
<dbReference type="InterPro" id="IPR050781">
    <property type="entry name" value="CWC22_splicing_factor"/>
</dbReference>
<keyword evidence="3" id="KW-0539">Nucleus</keyword>
<feature type="domain" description="MI" evidence="6">
    <location>
        <begin position="609"/>
        <end position="739"/>
    </location>
</feature>
<protein>
    <recommendedName>
        <fullName evidence="6">MI domain-containing protein</fullName>
    </recommendedName>
</protein>
<feature type="compositionally biased region" description="Basic and acidic residues" evidence="5">
    <location>
        <begin position="26"/>
        <end position="42"/>
    </location>
</feature>
<feature type="coiled-coil region" evidence="4">
    <location>
        <begin position="298"/>
        <end position="325"/>
    </location>
</feature>
<dbReference type="GO" id="GO:0003723">
    <property type="term" value="F:RNA binding"/>
    <property type="evidence" value="ECO:0007669"/>
    <property type="project" value="InterPro"/>
</dbReference>
<dbReference type="AlphaFoldDB" id="A0A1V8TJ64"/>
<gene>
    <name evidence="7" type="ORF">B0A48_05600</name>
</gene>
<dbReference type="Gene3D" id="1.25.40.180">
    <property type="match status" value="1"/>
</dbReference>
<dbReference type="Pfam" id="PF02854">
    <property type="entry name" value="MIF4G"/>
    <property type="match status" value="1"/>
</dbReference>
<dbReference type="InterPro" id="IPR003890">
    <property type="entry name" value="MIF4G-like_typ-3"/>
</dbReference>
<dbReference type="InParanoid" id="A0A1V8TJ64"/>
<dbReference type="InterPro" id="IPR016024">
    <property type="entry name" value="ARM-type_fold"/>
</dbReference>
<feature type="compositionally biased region" description="Acidic residues" evidence="5">
    <location>
        <begin position="108"/>
        <end position="117"/>
    </location>
</feature>
<dbReference type="SUPFAM" id="SSF48371">
    <property type="entry name" value="ARM repeat"/>
    <property type="match status" value="1"/>
</dbReference>
<evidence type="ECO:0000256" key="3">
    <source>
        <dbReference type="ARBA" id="ARBA00023242"/>
    </source>
</evidence>
<name>A0A1V8TJ64_9PEZI</name>
<dbReference type="FunCoup" id="A0A1V8TJ64">
    <property type="interactions" value="1127"/>
</dbReference>
<feature type="compositionally biased region" description="Polar residues" evidence="5">
    <location>
        <begin position="573"/>
        <end position="592"/>
    </location>
</feature>
<evidence type="ECO:0000256" key="4">
    <source>
        <dbReference type="SAM" id="Coils"/>
    </source>
</evidence>
<dbReference type="SMART" id="SM00544">
    <property type="entry name" value="MA3"/>
    <property type="match status" value="1"/>
</dbReference>
<dbReference type="GO" id="GO:0005730">
    <property type="term" value="C:nucleolus"/>
    <property type="evidence" value="ECO:0007669"/>
    <property type="project" value="UniProtKB-SubCell"/>
</dbReference>
<feature type="compositionally biased region" description="Acidic residues" evidence="5">
    <location>
        <begin position="227"/>
        <end position="263"/>
    </location>
</feature>
<feature type="region of interest" description="Disordered" evidence="5">
    <location>
        <begin position="571"/>
        <end position="592"/>
    </location>
</feature>
<evidence type="ECO:0000313" key="8">
    <source>
        <dbReference type="Proteomes" id="UP000192596"/>
    </source>
</evidence>
<comment type="subcellular location">
    <subcellularLocation>
        <location evidence="1">Nucleus</location>
        <location evidence="1">Nucleolus</location>
    </subcellularLocation>
</comment>
<dbReference type="GO" id="GO:0042274">
    <property type="term" value="P:ribosomal small subunit biogenesis"/>
    <property type="evidence" value="ECO:0007669"/>
    <property type="project" value="TreeGrafter"/>
</dbReference>
<feature type="compositionally biased region" description="Basic and acidic residues" evidence="5">
    <location>
        <begin position="62"/>
        <end position="75"/>
    </location>
</feature>
<dbReference type="STRING" id="1507870.A0A1V8TJ64"/>
<proteinExistence type="inferred from homology"/>
<dbReference type="SMART" id="SM00543">
    <property type="entry name" value="MIF4G"/>
    <property type="match status" value="1"/>
</dbReference>
<feature type="region of interest" description="Disordered" evidence="5">
    <location>
        <begin position="1"/>
        <end position="270"/>
    </location>
</feature>
<evidence type="ECO:0000256" key="2">
    <source>
        <dbReference type="ARBA" id="ARBA00006856"/>
    </source>
</evidence>
<dbReference type="EMBL" id="NAJO01000007">
    <property type="protein sequence ID" value="OQO11344.1"/>
    <property type="molecule type" value="Genomic_DNA"/>
</dbReference>
<evidence type="ECO:0000256" key="1">
    <source>
        <dbReference type="ARBA" id="ARBA00004604"/>
    </source>
</evidence>
<dbReference type="Proteomes" id="UP000192596">
    <property type="component" value="Unassembled WGS sequence"/>
</dbReference>
<keyword evidence="8" id="KW-1185">Reference proteome</keyword>
<keyword evidence="4" id="KW-0175">Coiled coil</keyword>
<evidence type="ECO:0000259" key="6">
    <source>
        <dbReference type="PROSITE" id="PS51366"/>
    </source>
</evidence>
<comment type="caution">
    <text evidence="7">The sequence shown here is derived from an EMBL/GenBank/DDBJ whole genome shotgun (WGS) entry which is preliminary data.</text>
</comment>
<reference evidence="8" key="1">
    <citation type="submission" date="2017-03" db="EMBL/GenBank/DDBJ databases">
        <title>Genomes of endolithic fungi from Antarctica.</title>
        <authorList>
            <person name="Coleine C."/>
            <person name="Masonjones S."/>
            <person name="Stajich J.E."/>
        </authorList>
    </citation>
    <scope>NUCLEOTIDE SEQUENCE [LARGE SCALE GENOMIC DNA]</scope>
    <source>
        <strain evidence="8">CCFEE 5527</strain>
    </source>
</reference>
<dbReference type="InterPro" id="IPR003891">
    <property type="entry name" value="Initiation_fac_eIF4g_MI"/>
</dbReference>
<dbReference type="PROSITE" id="PS51366">
    <property type="entry name" value="MI"/>
    <property type="match status" value="1"/>
</dbReference>
<organism evidence="7 8">
    <name type="scientific">Cryoendolithus antarcticus</name>
    <dbReference type="NCBI Taxonomy" id="1507870"/>
    <lineage>
        <taxon>Eukaryota</taxon>
        <taxon>Fungi</taxon>
        <taxon>Dikarya</taxon>
        <taxon>Ascomycota</taxon>
        <taxon>Pezizomycotina</taxon>
        <taxon>Dothideomycetes</taxon>
        <taxon>Dothideomycetidae</taxon>
        <taxon>Cladosporiales</taxon>
        <taxon>Cladosporiaceae</taxon>
        <taxon>Cryoendolithus</taxon>
    </lineage>
</organism>
<evidence type="ECO:0000256" key="5">
    <source>
        <dbReference type="SAM" id="MobiDB-lite"/>
    </source>
</evidence>
<dbReference type="PANTHER" id="PTHR18034:SF4">
    <property type="entry name" value="NUCLEOLAR MIF4G DOMAIN-CONTAINING PROTEIN 1"/>
    <property type="match status" value="1"/>
</dbReference>
<dbReference type="Pfam" id="PF02847">
    <property type="entry name" value="MA3"/>
    <property type="match status" value="1"/>
</dbReference>
<dbReference type="PANTHER" id="PTHR18034">
    <property type="entry name" value="CELL CYCLE CONTROL PROTEIN CWF22-RELATED"/>
    <property type="match status" value="1"/>
</dbReference>